<feature type="non-terminal residue" evidence="7">
    <location>
        <position position="1"/>
    </location>
</feature>
<dbReference type="GO" id="GO:0003676">
    <property type="term" value="F:nucleic acid binding"/>
    <property type="evidence" value="ECO:0007669"/>
    <property type="project" value="InterPro"/>
</dbReference>
<evidence type="ECO:0000313" key="8">
    <source>
        <dbReference type="Proteomes" id="UP000475037"/>
    </source>
</evidence>
<gene>
    <name evidence="7" type="primary">Pol_143</name>
    <name evidence="7" type="ORF">FOF47_R07888</name>
</gene>
<keyword evidence="2" id="KW-0548">Nucleotidyltransferase</keyword>
<feature type="non-terminal residue" evidence="7">
    <location>
        <position position="187"/>
    </location>
</feature>
<keyword evidence="1" id="KW-0808">Transferase</keyword>
<evidence type="ECO:0000256" key="4">
    <source>
        <dbReference type="ARBA" id="ARBA00022759"/>
    </source>
</evidence>
<evidence type="ECO:0000256" key="5">
    <source>
        <dbReference type="ARBA" id="ARBA00022801"/>
    </source>
</evidence>
<accession>A0A6G1B7E2</accession>
<evidence type="ECO:0000259" key="6">
    <source>
        <dbReference type="Pfam" id="PF18697"/>
    </source>
</evidence>
<dbReference type="GO" id="GO:0004519">
    <property type="term" value="F:endonuclease activity"/>
    <property type="evidence" value="ECO:0007669"/>
    <property type="project" value="UniProtKB-KW"/>
</dbReference>
<dbReference type="InterPro" id="IPR040643">
    <property type="entry name" value="MLVIN_C"/>
</dbReference>
<dbReference type="GO" id="GO:0016779">
    <property type="term" value="F:nucleotidyltransferase activity"/>
    <property type="evidence" value="ECO:0007669"/>
    <property type="project" value="UniProtKB-KW"/>
</dbReference>
<proteinExistence type="predicted"/>
<keyword evidence="4" id="KW-0255">Endonuclease</keyword>
<keyword evidence="3" id="KW-0540">Nuclease</keyword>
<dbReference type="Pfam" id="PF18697">
    <property type="entry name" value="MLVIN_C"/>
    <property type="match status" value="1"/>
</dbReference>
<evidence type="ECO:0000256" key="1">
    <source>
        <dbReference type="ARBA" id="ARBA00022679"/>
    </source>
</evidence>
<dbReference type="Proteomes" id="UP000475037">
    <property type="component" value="Unassembled WGS sequence"/>
</dbReference>
<feature type="domain" description="Murine leukemia virus integrase C-terminal" evidence="6">
    <location>
        <begin position="101"/>
        <end position="155"/>
    </location>
</feature>
<dbReference type="Gene3D" id="3.30.420.10">
    <property type="entry name" value="Ribonuclease H-like superfamily/Ribonuclease H"/>
    <property type="match status" value="1"/>
</dbReference>
<evidence type="ECO:0000256" key="2">
    <source>
        <dbReference type="ARBA" id="ARBA00022695"/>
    </source>
</evidence>
<reference evidence="7 8" key="1">
    <citation type="submission" date="2019-11" db="EMBL/GenBank/DDBJ databases">
        <authorList>
            <person name="Yang C."/>
            <person name="Li F."/>
        </authorList>
    </citation>
    <scope>NUCLEOTIDE SEQUENCE [LARGE SCALE GENOMIC DNA]</scope>
    <source>
        <strain evidence="7">KB4526</strain>
        <tissue evidence="7">Muscle</tissue>
    </source>
</reference>
<dbReference type="AlphaFoldDB" id="A0A6G1B7E2"/>
<dbReference type="InterPro" id="IPR036397">
    <property type="entry name" value="RNaseH_sf"/>
</dbReference>
<keyword evidence="5" id="KW-0378">Hydrolase</keyword>
<sequence length="187" mass="21696">MTRTLKETLTKLTLETGGDWVALLPFALFQVRNSPYQMGLTPFEIMYGKPAPIIPNLQAAALMDIEDSDLLQEIQAIQRSHEHVLTKLRALYESGPPPEPHQYWPGNWVYVKRHRQETLEPRWKGPYIILLTTPTTLKVDGIAAWIHYTHVRPADHFQVPEDYLNPGTQQWRLQPDKKNPLKLRLSR</sequence>
<dbReference type="GO" id="GO:0016787">
    <property type="term" value="F:hydrolase activity"/>
    <property type="evidence" value="ECO:0007669"/>
    <property type="project" value="UniProtKB-KW"/>
</dbReference>
<dbReference type="EMBL" id="VOAJ01001972">
    <property type="protein sequence ID" value="KAF0883722.1"/>
    <property type="molecule type" value="Genomic_DNA"/>
</dbReference>
<dbReference type="Gene3D" id="2.30.30.850">
    <property type="match status" value="1"/>
</dbReference>
<keyword evidence="8" id="KW-1185">Reference proteome</keyword>
<organism evidence="7 8">
    <name type="scientific">Crocuta crocuta</name>
    <name type="common">Spotted hyena</name>
    <dbReference type="NCBI Taxonomy" id="9678"/>
    <lineage>
        <taxon>Eukaryota</taxon>
        <taxon>Metazoa</taxon>
        <taxon>Chordata</taxon>
        <taxon>Craniata</taxon>
        <taxon>Vertebrata</taxon>
        <taxon>Euteleostomi</taxon>
        <taxon>Mammalia</taxon>
        <taxon>Eutheria</taxon>
        <taxon>Laurasiatheria</taxon>
        <taxon>Carnivora</taxon>
        <taxon>Feliformia</taxon>
        <taxon>Hyaenidae</taxon>
        <taxon>Crocuta</taxon>
    </lineage>
</organism>
<comment type="caution">
    <text evidence="7">The sequence shown here is derived from an EMBL/GenBank/DDBJ whole genome shotgun (WGS) entry which is preliminary data.</text>
</comment>
<name>A0A6G1B7E2_CROCR</name>
<evidence type="ECO:0000313" key="7">
    <source>
        <dbReference type="EMBL" id="KAF0883722.1"/>
    </source>
</evidence>
<evidence type="ECO:0000256" key="3">
    <source>
        <dbReference type="ARBA" id="ARBA00022722"/>
    </source>
</evidence>
<protein>
    <submittedName>
        <fullName evidence="7">POL1 protein</fullName>
    </submittedName>
</protein>